<evidence type="ECO:0008006" key="3">
    <source>
        <dbReference type="Google" id="ProtNLM"/>
    </source>
</evidence>
<dbReference type="PIRSF" id="PIRSF008546">
    <property type="entry name" value="UCP008546"/>
    <property type="match status" value="1"/>
</dbReference>
<dbReference type="InterPro" id="IPR036287">
    <property type="entry name" value="Rv1873-like_sf"/>
</dbReference>
<comment type="caution">
    <text evidence="1">The sequence shown here is derived from an EMBL/GenBank/DDBJ whole genome shotgun (WGS) entry which is preliminary data.</text>
</comment>
<dbReference type="Proteomes" id="UP001143372">
    <property type="component" value="Unassembled WGS sequence"/>
</dbReference>
<reference evidence="1" key="1">
    <citation type="journal article" date="2014" name="Int. J. Syst. Evol. Microbiol.">
        <title>Complete genome sequence of Corynebacterium casei LMG S-19264T (=DSM 44701T), isolated from a smear-ripened cheese.</title>
        <authorList>
            <consortium name="US DOE Joint Genome Institute (JGI-PGF)"/>
            <person name="Walter F."/>
            <person name="Albersmeier A."/>
            <person name="Kalinowski J."/>
            <person name="Ruckert C."/>
        </authorList>
    </citation>
    <scope>NUCLEOTIDE SEQUENCE</scope>
    <source>
        <strain evidence="1">VKM B-2347</strain>
    </source>
</reference>
<protein>
    <recommendedName>
        <fullName evidence="3">DUF1810 domain-containing protein</fullName>
    </recommendedName>
</protein>
<dbReference type="AlphaFoldDB" id="A0A9W6IX55"/>
<dbReference type="Pfam" id="PF08837">
    <property type="entry name" value="DUF1810"/>
    <property type="match status" value="1"/>
</dbReference>
<gene>
    <name evidence="1" type="ORF">GCM10008179_04180</name>
</gene>
<dbReference type="RefSeq" id="WP_271167040.1">
    <property type="nucleotide sequence ID" value="NZ_BSFI01000002.1"/>
</dbReference>
<evidence type="ECO:0000313" key="2">
    <source>
        <dbReference type="Proteomes" id="UP001143372"/>
    </source>
</evidence>
<name>A0A9W6IX55_9HYPH</name>
<dbReference type="Gene3D" id="1.25.40.380">
    <property type="entry name" value="Protein of unknown function DUF1810"/>
    <property type="match status" value="1"/>
</dbReference>
<reference evidence="1" key="2">
    <citation type="submission" date="2023-01" db="EMBL/GenBank/DDBJ databases">
        <authorList>
            <person name="Sun Q."/>
            <person name="Evtushenko L."/>
        </authorList>
    </citation>
    <scope>NUCLEOTIDE SEQUENCE</scope>
    <source>
        <strain evidence="1">VKM B-2347</strain>
    </source>
</reference>
<keyword evidence="2" id="KW-1185">Reference proteome</keyword>
<dbReference type="SUPFAM" id="SSF140736">
    <property type="entry name" value="Rv1873-like"/>
    <property type="match status" value="1"/>
</dbReference>
<proteinExistence type="predicted"/>
<evidence type="ECO:0000313" key="1">
    <source>
        <dbReference type="EMBL" id="GLK66780.1"/>
    </source>
</evidence>
<dbReference type="InterPro" id="IPR014937">
    <property type="entry name" value="DUF1810"/>
</dbReference>
<accession>A0A9W6IX55</accession>
<dbReference type="EMBL" id="BSFI01000002">
    <property type="protein sequence ID" value="GLK66780.1"/>
    <property type="molecule type" value="Genomic_DNA"/>
</dbReference>
<organism evidence="1 2">
    <name type="scientific">Hansschlegelia plantiphila</name>
    <dbReference type="NCBI Taxonomy" id="374655"/>
    <lineage>
        <taxon>Bacteria</taxon>
        <taxon>Pseudomonadati</taxon>
        <taxon>Pseudomonadota</taxon>
        <taxon>Alphaproteobacteria</taxon>
        <taxon>Hyphomicrobiales</taxon>
        <taxon>Methylopilaceae</taxon>
        <taxon>Hansschlegelia</taxon>
    </lineage>
</organism>
<sequence length="154" mass="16616">MTFLLEKRGPTVPDADPYDLERFVQAQAPAFDRALGELRAGEKRSHWMWFVFPQARGLGASPMAVRFGLGSLDEARAYLAHPVLAPRLALCVRAVLAIEGRSLRAIFGSPDDMKFRSSMTLFSLADAGGGGPFGEALDRLCGGAACERTLSLMG</sequence>